<sequence length="72" mass="8570">MNLIEKIKKFENDLDYFQILTTIYFSLPEQDYNEFEKQLEKAESENKKIFIDDSDLVGVLYDGILISMIKIK</sequence>
<evidence type="ECO:0000313" key="1">
    <source>
        <dbReference type="EMBL" id="GAA5096838.1"/>
    </source>
</evidence>
<reference evidence="2" key="1">
    <citation type="journal article" date="2019" name="Int. J. Syst. Evol. Microbiol.">
        <title>The Global Catalogue of Microorganisms (GCM) 10K type strain sequencing project: providing services to taxonomists for standard genome sequencing and annotation.</title>
        <authorList>
            <consortium name="The Broad Institute Genomics Platform"/>
            <consortium name="The Broad Institute Genome Sequencing Center for Infectious Disease"/>
            <person name="Wu L."/>
            <person name="Ma J."/>
        </authorList>
    </citation>
    <scope>NUCLEOTIDE SEQUENCE [LARGE SCALE GENOMIC DNA]</scope>
    <source>
        <strain evidence="2">JCM 18019</strain>
    </source>
</reference>
<comment type="caution">
    <text evidence="1">The sequence shown here is derived from an EMBL/GenBank/DDBJ whole genome shotgun (WGS) entry which is preliminary data.</text>
</comment>
<accession>A0ABP9MKG4</accession>
<gene>
    <name evidence="1" type="ORF">GCM10023210_31150</name>
</gene>
<protein>
    <submittedName>
        <fullName evidence="1">Uncharacterized protein</fullName>
    </submittedName>
</protein>
<dbReference type="Proteomes" id="UP001500353">
    <property type="component" value="Unassembled WGS sequence"/>
</dbReference>
<dbReference type="RefSeq" id="WP_345206038.1">
    <property type="nucleotide sequence ID" value="NZ_BAABHX010000005.1"/>
</dbReference>
<dbReference type="EMBL" id="BAABHX010000005">
    <property type="protein sequence ID" value="GAA5096838.1"/>
    <property type="molecule type" value="Genomic_DNA"/>
</dbReference>
<organism evidence="1 2">
    <name type="scientific">Chryseobacterium ginsengisoli</name>
    <dbReference type="NCBI Taxonomy" id="363853"/>
    <lineage>
        <taxon>Bacteria</taxon>
        <taxon>Pseudomonadati</taxon>
        <taxon>Bacteroidota</taxon>
        <taxon>Flavobacteriia</taxon>
        <taxon>Flavobacteriales</taxon>
        <taxon>Weeksellaceae</taxon>
        <taxon>Chryseobacterium group</taxon>
        <taxon>Chryseobacterium</taxon>
    </lineage>
</organism>
<keyword evidence="2" id="KW-1185">Reference proteome</keyword>
<evidence type="ECO:0000313" key="2">
    <source>
        <dbReference type="Proteomes" id="UP001500353"/>
    </source>
</evidence>
<name>A0ABP9MKG4_9FLAO</name>
<proteinExistence type="predicted"/>